<feature type="region of interest" description="Disordered" evidence="1">
    <location>
        <begin position="1"/>
        <end position="73"/>
    </location>
</feature>
<organism evidence="2 3">
    <name type="scientific">Dactylonectria estremocensis</name>
    <dbReference type="NCBI Taxonomy" id="1079267"/>
    <lineage>
        <taxon>Eukaryota</taxon>
        <taxon>Fungi</taxon>
        <taxon>Dikarya</taxon>
        <taxon>Ascomycota</taxon>
        <taxon>Pezizomycotina</taxon>
        <taxon>Sordariomycetes</taxon>
        <taxon>Hypocreomycetidae</taxon>
        <taxon>Hypocreales</taxon>
        <taxon>Nectriaceae</taxon>
        <taxon>Dactylonectria</taxon>
    </lineage>
</organism>
<evidence type="ECO:0000256" key="1">
    <source>
        <dbReference type="SAM" id="MobiDB-lite"/>
    </source>
</evidence>
<dbReference type="EMBL" id="JAGMUU010000004">
    <property type="protein sequence ID" value="KAH7155128.1"/>
    <property type="molecule type" value="Genomic_DNA"/>
</dbReference>
<keyword evidence="3" id="KW-1185">Reference proteome</keyword>
<reference evidence="2" key="1">
    <citation type="journal article" date="2021" name="Nat. Commun.">
        <title>Genetic determinants of endophytism in the Arabidopsis root mycobiome.</title>
        <authorList>
            <person name="Mesny F."/>
            <person name="Miyauchi S."/>
            <person name="Thiergart T."/>
            <person name="Pickel B."/>
            <person name="Atanasova L."/>
            <person name="Karlsson M."/>
            <person name="Huettel B."/>
            <person name="Barry K.W."/>
            <person name="Haridas S."/>
            <person name="Chen C."/>
            <person name="Bauer D."/>
            <person name="Andreopoulos W."/>
            <person name="Pangilinan J."/>
            <person name="LaButti K."/>
            <person name="Riley R."/>
            <person name="Lipzen A."/>
            <person name="Clum A."/>
            <person name="Drula E."/>
            <person name="Henrissat B."/>
            <person name="Kohler A."/>
            <person name="Grigoriev I.V."/>
            <person name="Martin F.M."/>
            <person name="Hacquard S."/>
        </authorList>
    </citation>
    <scope>NUCLEOTIDE SEQUENCE</scope>
    <source>
        <strain evidence="2">MPI-CAGE-AT-0021</strain>
    </source>
</reference>
<sequence length="282" mass="30787">MDGARAGNARDAREFSASSRRPPDPDREPRAEKSPEQKCAGETASRRKDGAGGTGLGPWDGRRRGIRKPDPALRAPIPRGVVLCKAIRMHWRQRSSKVEKTGPPRACPTDCHFNAGLCWVHPSSEKVKRWQRWRPIQTPRPSPMLEAVCSSSWQGGLVLGYTHPDLRMARLIFSIPSLVTLSKGLKTPSSPVQPWFGQQEPSRPHISQARDPPSQPGLVSGFLRSPTICRHRAVQTTVQTKTTGTWLAQNQVVPSLTPYGRVVDDVVPGSCMAAGGTGPCSS</sequence>
<proteinExistence type="predicted"/>
<feature type="compositionally biased region" description="Basic and acidic residues" evidence="1">
    <location>
        <begin position="60"/>
        <end position="71"/>
    </location>
</feature>
<gene>
    <name evidence="2" type="ORF">B0J13DRAFT_218480</name>
</gene>
<feature type="region of interest" description="Disordered" evidence="1">
    <location>
        <begin position="190"/>
        <end position="217"/>
    </location>
</feature>
<dbReference type="AlphaFoldDB" id="A0A9P9F819"/>
<protein>
    <submittedName>
        <fullName evidence="2">Uncharacterized protein</fullName>
    </submittedName>
</protein>
<comment type="caution">
    <text evidence="2">The sequence shown here is derived from an EMBL/GenBank/DDBJ whole genome shotgun (WGS) entry which is preliminary data.</text>
</comment>
<feature type="compositionally biased region" description="Basic and acidic residues" evidence="1">
    <location>
        <begin position="21"/>
        <end position="36"/>
    </location>
</feature>
<accession>A0A9P9F819</accession>
<name>A0A9P9F819_9HYPO</name>
<evidence type="ECO:0000313" key="3">
    <source>
        <dbReference type="Proteomes" id="UP000717696"/>
    </source>
</evidence>
<evidence type="ECO:0000313" key="2">
    <source>
        <dbReference type="EMBL" id="KAH7155128.1"/>
    </source>
</evidence>
<dbReference type="Proteomes" id="UP000717696">
    <property type="component" value="Unassembled WGS sequence"/>
</dbReference>